<feature type="transmembrane region" description="Helical" evidence="7">
    <location>
        <begin position="234"/>
        <end position="258"/>
    </location>
</feature>
<feature type="transmembrane region" description="Helical" evidence="7">
    <location>
        <begin position="117"/>
        <end position="137"/>
    </location>
</feature>
<evidence type="ECO:0000256" key="1">
    <source>
        <dbReference type="ARBA" id="ARBA00004651"/>
    </source>
</evidence>
<comment type="subcellular location">
    <subcellularLocation>
        <location evidence="1 7">Cell membrane</location>
        <topology evidence="1 7">Multi-pass membrane protein</topology>
    </subcellularLocation>
</comment>
<protein>
    <submittedName>
        <fullName evidence="9">NitT/TauT family transport system permease protein</fullName>
    </submittedName>
</protein>
<feature type="transmembrane region" description="Helical" evidence="7">
    <location>
        <begin position="143"/>
        <end position="163"/>
    </location>
</feature>
<feature type="transmembrane region" description="Helical" evidence="7">
    <location>
        <begin position="207"/>
        <end position="228"/>
    </location>
</feature>
<evidence type="ECO:0000256" key="6">
    <source>
        <dbReference type="ARBA" id="ARBA00023136"/>
    </source>
</evidence>
<dbReference type="PANTHER" id="PTHR30151">
    <property type="entry name" value="ALKANE SULFONATE ABC TRANSPORTER-RELATED, MEMBRANE SUBUNIT"/>
    <property type="match status" value="1"/>
</dbReference>
<proteinExistence type="inferred from homology"/>
<name>A0ABS2R884_9BACI</name>
<dbReference type="EMBL" id="JAFBFH010000019">
    <property type="protein sequence ID" value="MBM7715870.1"/>
    <property type="molecule type" value="Genomic_DNA"/>
</dbReference>
<reference evidence="9 10" key="1">
    <citation type="submission" date="2021-01" db="EMBL/GenBank/DDBJ databases">
        <title>Genomic Encyclopedia of Type Strains, Phase IV (KMG-IV): sequencing the most valuable type-strain genomes for metagenomic binning, comparative biology and taxonomic classification.</title>
        <authorList>
            <person name="Goeker M."/>
        </authorList>
    </citation>
    <scope>NUCLEOTIDE SEQUENCE [LARGE SCALE GENOMIC DNA]</scope>
    <source>
        <strain evidence="9 10">DSM 105453</strain>
    </source>
</reference>
<feature type="transmembrane region" description="Helical" evidence="7">
    <location>
        <begin position="86"/>
        <end position="105"/>
    </location>
</feature>
<organism evidence="9 10">
    <name type="scientific">Siminovitchia thermophila</name>
    <dbReference type="NCBI Taxonomy" id="1245522"/>
    <lineage>
        <taxon>Bacteria</taxon>
        <taxon>Bacillati</taxon>
        <taxon>Bacillota</taxon>
        <taxon>Bacilli</taxon>
        <taxon>Bacillales</taxon>
        <taxon>Bacillaceae</taxon>
        <taxon>Siminovitchia</taxon>
    </lineage>
</organism>
<keyword evidence="10" id="KW-1185">Reference proteome</keyword>
<evidence type="ECO:0000256" key="2">
    <source>
        <dbReference type="ARBA" id="ARBA00022448"/>
    </source>
</evidence>
<gene>
    <name evidence="9" type="ORF">JOC94_002859</name>
</gene>
<keyword evidence="6 7" id="KW-0472">Membrane</keyword>
<feature type="transmembrane region" description="Helical" evidence="7">
    <location>
        <begin position="25"/>
        <end position="43"/>
    </location>
</feature>
<dbReference type="Proteomes" id="UP000823485">
    <property type="component" value="Unassembled WGS sequence"/>
</dbReference>
<keyword evidence="5 7" id="KW-1133">Transmembrane helix</keyword>
<keyword evidence="2 7" id="KW-0813">Transport</keyword>
<evidence type="ECO:0000259" key="8">
    <source>
        <dbReference type="PROSITE" id="PS50928"/>
    </source>
</evidence>
<feature type="domain" description="ABC transmembrane type-1" evidence="8">
    <location>
        <begin position="74"/>
        <end position="258"/>
    </location>
</feature>
<dbReference type="Gene3D" id="1.10.3720.10">
    <property type="entry name" value="MetI-like"/>
    <property type="match status" value="1"/>
</dbReference>
<keyword evidence="4 7" id="KW-0812">Transmembrane</keyword>
<comment type="similarity">
    <text evidence="7">Belongs to the binding-protein-dependent transport system permease family.</text>
</comment>
<evidence type="ECO:0000256" key="7">
    <source>
        <dbReference type="RuleBase" id="RU363032"/>
    </source>
</evidence>
<evidence type="ECO:0000256" key="3">
    <source>
        <dbReference type="ARBA" id="ARBA00022475"/>
    </source>
</evidence>
<dbReference type="InterPro" id="IPR035906">
    <property type="entry name" value="MetI-like_sf"/>
</dbReference>
<dbReference type="PANTHER" id="PTHR30151:SF19">
    <property type="entry name" value="ABC TRANSPORTER PERMEASE"/>
    <property type="match status" value="1"/>
</dbReference>
<dbReference type="InterPro" id="IPR000515">
    <property type="entry name" value="MetI-like"/>
</dbReference>
<accession>A0ABS2R884</accession>
<evidence type="ECO:0000313" key="10">
    <source>
        <dbReference type="Proteomes" id="UP000823485"/>
    </source>
</evidence>
<keyword evidence="3" id="KW-1003">Cell membrane</keyword>
<dbReference type="Pfam" id="PF00528">
    <property type="entry name" value="BPD_transp_1"/>
    <property type="match status" value="1"/>
</dbReference>
<evidence type="ECO:0000256" key="4">
    <source>
        <dbReference type="ARBA" id="ARBA00022692"/>
    </source>
</evidence>
<comment type="caution">
    <text evidence="9">The sequence shown here is derived from an EMBL/GenBank/DDBJ whole genome shotgun (WGS) entry which is preliminary data.</text>
</comment>
<dbReference type="SUPFAM" id="SSF161098">
    <property type="entry name" value="MetI-like"/>
    <property type="match status" value="1"/>
</dbReference>
<dbReference type="PROSITE" id="PS50928">
    <property type="entry name" value="ABC_TM1"/>
    <property type="match status" value="1"/>
</dbReference>
<evidence type="ECO:0000256" key="5">
    <source>
        <dbReference type="ARBA" id="ARBA00022989"/>
    </source>
</evidence>
<evidence type="ECO:0000313" key="9">
    <source>
        <dbReference type="EMBL" id="MBM7715870.1"/>
    </source>
</evidence>
<dbReference type="CDD" id="cd06261">
    <property type="entry name" value="TM_PBP2"/>
    <property type="match status" value="1"/>
</dbReference>
<dbReference type="RefSeq" id="WP_077110909.1">
    <property type="nucleotide sequence ID" value="NZ_JAFBFH010000019.1"/>
</dbReference>
<sequence>MKKKSVDPFLLHEQYKQQIVIEKRWIRFYQFLILTAFFIVWEAGSRNQWLDPLIFSYPSKVWALLIERIADGSLFSHVGVTVFETVLGFILGTFLGTILAAILWWSPFLSKVLDPYLVILNAMPKVALGPILIVGLGPGFTSIIAMGAIISIIITTIVVYTAFRDVDENYLTVLRTFGAGKRHIFQEAVLPASFPTIISTLKVNVGLSWVGVIVGEFLVSAKGLGYMIVYGFQVFNFTLVMLALLLIVIFATIMYMLVELLEKKLLKDHR</sequence>